<reference evidence="1 2" key="2">
    <citation type="journal article" date="2022" name="Mol. Ecol. Resour.">
        <title>The genomes of chicory, endive, great burdock and yacon provide insights into Asteraceae paleo-polyploidization history and plant inulin production.</title>
        <authorList>
            <person name="Fan W."/>
            <person name="Wang S."/>
            <person name="Wang H."/>
            <person name="Wang A."/>
            <person name="Jiang F."/>
            <person name="Liu H."/>
            <person name="Zhao H."/>
            <person name="Xu D."/>
            <person name="Zhang Y."/>
        </authorList>
    </citation>
    <scope>NUCLEOTIDE SEQUENCE [LARGE SCALE GENOMIC DNA]</scope>
    <source>
        <strain evidence="2">cv. Yunnan</strain>
        <tissue evidence="1">Leaves</tissue>
    </source>
</reference>
<reference evidence="2" key="1">
    <citation type="journal article" date="2022" name="Mol. Ecol. Resour.">
        <title>The genomes of chicory, endive, great burdock and yacon provide insights into Asteraceae palaeo-polyploidization history and plant inulin production.</title>
        <authorList>
            <person name="Fan W."/>
            <person name="Wang S."/>
            <person name="Wang H."/>
            <person name="Wang A."/>
            <person name="Jiang F."/>
            <person name="Liu H."/>
            <person name="Zhao H."/>
            <person name="Xu D."/>
            <person name="Zhang Y."/>
        </authorList>
    </citation>
    <scope>NUCLEOTIDE SEQUENCE [LARGE SCALE GENOMIC DNA]</scope>
    <source>
        <strain evidence="2">cv. Yunnan</strain>
    </source>
</reference>
<gene>
    <name evidence="1" type="ORF">L1987_17294</name>
</gene>
<evidence type="ECO:0000313" key="1">
    <source>
        <dbReference type="EMBL" id="KAI3812583.1"/>
    </source>
</evidence>
<accession>A0ACB9IYP2</accession>
<protein>
    <submittedName>
        <fullName evidence="1">Uncharacterized protein</fullName>
    </submittedName>
</protein>
<keyword evidence="2" id="KW-1185">Reference proteome</keyword>
<organism evidence="1 2">
    <name type="scientific">Smallanthus sonchifolius</name>
    <dbReference type="NCBI Taxonomy" id="185202"/>
    <lineage>
        <taxon>Eukaryota</taxon>
        <taxon>Viridiplantae</taxon>
        <taxon>Streptophyta</taxon>
        <taxon>Embryophyta</taxon>
        <taxon>Tracheophyta</taxon>
        <taxon>Spermatophyta</taxon>
        <taxon>Magnoliopsida</taxon>
        <taxon>eudicotyledons</taxon>
        <taxon>Gunneridae</taxon>
        <taxon>Pentapetalae</taxon>
        <taxon>asterids</taxon>
        <taxon>campanulids</taxon>
        <taxon>Asterales</taxon>
        <taxon>Asteraceae</taxon>
        <taxon>Asteroideae</taxon>
        <taxon>Heliantheae alliance</taxon>
        <taxon>Millerieae</taxon>
        <taxon>Smallanthus</taxon>
    </lineage>
</organism>
<comment type="caution">
    <text evidence="1">The sequence shown here is derived from an EMBL/GenBank/DDBJ whole genome shotgun (WGS) entry which is preliminary data.</text>
</comment>
<sequence length="79" mass="8987">MQLTFPYLISISLSTINLLSPSSIKLASSKEAERDRERGSRKMRRDREGEDGGVWWWSQWRLVTNVVHGSGGPERVVEG</sequence>
<name>A0ACB9IYP2_9ASTR</name>
<dbReference type="Proteomes" id="UP001056120">
    <property type="component" value="Linkage Group LG06"/>
</dbReference>
<proteinExistence type="predicted"/>
<dbReference type="EMBL" id="CM042023">
    <property type="protein sequence ID" value="KAI3812583.1"/>
    <property type="molecule type" value="Genomic_DNA"/>
</dbReference>
<evidence type="ECO:0000313" key="2">
    <source>
        <dbReference type="Proteomes" id="UP001056120"/>
    </source>
</evidence>